<evidence type="ECO:0000313" key="2">
    <source>
        <dbReference type="Proteomes" id="UP001219518"/>
    </source>
</evidence>
<dbReference type="EMBL" id="JAHWGI010001166">
    <property type="protein sequence ID" value="KAK3924151.1"/>
    <property type="molecule type" value="Genomic_DNA"/>
</dbReference>
<protein>
    <submittedName>
        <fullName evidence="1">Xylulose 5-phosphate/phosphate translocator, chloroplastic</fullName>
    </submittedName>
</protein>
<evidence type="ECO:0000313" key="1">
    <source>
        <dbReference type="EMBL" id="KAK3924151.1"/>
    </source>
</evidence>
<organism evidence="1 2">
    <name type="scientific">Frankliniella fusca</name>
    <dbReference type="NCBI Taxonomy" id="407009"/>
    <lineage>
        <taxon>Eukaryota</taxon>
        <taxon>Metazoa</taxon>
        <taxon>Ecdysozoa</taxon>
        <taxon>Arthropoda</taxon>
        <taxon>Hexapoda</taxon>
        <taxon>Insecta</taxon>
        <taxon>Pterygota</taxon>
        <taxon>Neoptera</taxon>
        <taxon>Paraneoptera</taxon>
        <taxon>Thysanoptera</taxon>
        <taxon>Terebrantia</taxon>
        <taxon>Thripoidea</taxon>
        <taxon>Thripidae</taxon>
        <taxon>Frankliniella</taxon>
    </lineage>
</organism>
<gene>
    <name evidence="1" type="ORF">KUF71_012235</name>
</gene>
<name>A0AAE1HP01_9NEOP</name>
<keyword evidence="2" id="KW-1185">Reference proteome</keyword>
<sequence length="267" mass="31080">MLYISKEASIVISPGNLLIVTVMPTHNVRHHVQEFTAKRYYHTLCELKNMVSSNVIFIVASKCSPWYRETESMRPLLKNQTDLDHHIVINEIPGNLQSIVDLTIKEISNQMQNVMSIREEPIHDSKTGPSEGDLLNYGDNEEGTLRCNIAEETFNGDRGKQQMIKKEQCDEAVKFNKQEKQVQRTKKSKHINVQRKSWKLLKYSKYPNSFRFTLLHCPKCDKEFRFGLYGNGLMYLIGHIYENHKRLTSYCMSTIRRKYANVIYVAG</sequence>
<dbReference type="Proteomes" id="UP001219518">
    <property type="component" value="Unassembled WGS sequence"/>
</dbReference>
<proteinExistence type="predicted"/>
<dbReference type="AlphaFoldDB" id="A0AAE1HP01"/>
<comment type="caution">
    <text evidence="1">The sequence shown here is derived from an EMBL/GenBank/DDBJ whole genome shotgun (WGS) entry which is preliminary data.</text>
</comment>
<reference evidence="1" key="1">
    <citation type="submission" date="2021-07" db="EMBL/GenBank/DDBJ databases">
        <authorList>
            <person name="Catto M.A."/>
            <person name="Jacobson A."/>
            <person name="Kennedy G."/>
            <person name="Labadie P."/>
            <person name="Hunt B.G."/>
            <person name="Srinivasan R."/>
        </authorList>
    </citation>
    <scope>NUCLEOTIDE SEQUENCE</scope>
    <source>
        <strain evidence="1">PL_HMW_Pooled</strain>
        <tissue evidence="1">Head</tissue>
    </source>
</reference>
<reference evidence="1" key="2">
    <citation type="journal article" date="2023" name="BMC Genomics">
        <title>Pest status, molecular evolution, and epigenetic factors derived from the genome assembly of Frankliniella fusca, a thysanopteran phytovirus vector.</title>
        <authorList>
            <person name="Catto M.A."/>
            <person name="Labadie P.E."/>
            <person name="Jacobson A.L."/>
            <person name="Kennedy G.G."/>
            <person name="Srinivasan R."/>
            <person name="Hunt B.G."/>
        </authorList>
    </citation>
    <scope>NUCLEOTIDE SEQUENCE</scope>
    <source>
        <strain evidence="1">PL_HMW_Pooled</strain>
    </source>
</reference>
<accession>A0AAE1HP01</accession>